<evidence type="ECO:0000256" key="2">
    <source>
        <dbReference type="ARBA" id="ARBA00023239"/>
    </source>
</evidence>
<dbReference type="Gene3D" id="2.40.40.10">
    <property type="entry name" value="RlpA-like domain"/>
    <property type="match status" value="1"/>
</dbReference>
<protein>
    <recommendedName>
        <fullName evidence="4">Probable endolytic peptidoglycan transglycosylase RlpA</fullName>
        <ecNumber evidence="4">4.2.2.-</ecNumber>
    </recommendedName>
</protein>
<dbReference type="InterPro" id="IPR036680">
    <property type="entry name" value="SPOR-like_sf"/>
</dbReference>
<dbReference type="InterPro" id="IPR034718">
    <property type="entry name" value="RlpA"/>
</dbReference>
<dbReference type="HAMAP" id="MF_02071">
    <property type="entry name" value="RlpA"/>
    <property type="match status" value="1"/>
</dbReference>
<name>A0A2U3QJB1_9BACT</name>
<dbReference type="SUPFAM" id="SSF110997">
    <property type="entry name" value="Sporulation related repeat"/>
    <property type="match status" value="1"/>
</dbReference>
<dbReference type="InterPro" id="IPR009009">
    <property type="entry name" value="RlpA-like_DPBB"/>
</dbReference>
<keyword evidence="3 4" id="KW-0961">Cell wall biogenesis/degradation</keyword>
<dbReference type="Gene3D" id="3.30.70.1070">
    <property type="entry name" value="Sporulation related repeat"/>
    <property type="match status" value="1"/>
</dbReference>
<dbReference type="InterPro" id="IPR012997">
    <property type="entry name" value="RplA"/>
</dbReference>
<evidence type="ECO:0000259" key="6">
    <source>
        <dbReference type="PROSITE" id="PS51724"/>
    </source>
</evidence>
<evidence type="ECO:0000256" key="5">
    <source>
        <dbReference type="RuleBase" id="RU003495"/>
    </source>
</evidence>
<dbReference type="GO" id="GO:0000270">
    <property type="term" value="P:peptidoglycan metabolic process"/>
    <property type="evidence" value="ECO:0007669"/>
    <property type="project" value="UniProtKB-UniRule"/>
</dbReference>
<dbReference type="Pfam" id="PF03330">
    <property type="entry name" value="DPBB_1"/>
    <property type="match status" value="1"/>
</dbReference>
<dbReference type="InterPro" id="IPR036908">
    <property type="entry name" value="RlpA-like_sf"/>
</dbReference>
<dbReference type="PANTHER" id="PTHR34183">
    <property type="entry name" value="ENDOLYTIC PEPTIDOGLYCAN TRANSGLYCOSYLASE RLPA"/>
    <property type="match status" value="1"/>
</dbReference>
<comment type="similarity">
    <text evidence="4 5">Belongs to the RlpA family.</text>
</comment>
<dbReference type="GO" id="GO:0008932">
    <property type="term" value="F:lytic endotransglycosylase activity"/>
    <property type="evidence" value="ECO:0007669"/>
    <property type="project" value="UniProtKB-UniRule"/>
</dbReference>
<dbReference type="GO" id="GO:0071555">
    <property type="term" value="P:cell wall organization"/>
    <property type="evidence" value="ECO:0007669"/>
    <property type="project" value="UniProtKB-KW"/>
</dbReference>
<feature type="domain" description="SPOR" evidence="6">
    <location>
        <begin position="159"/>
        <end position="238"/>
    </location>
</feature>
<dbReference type="GO" id="GO:0042834">
    <property type="term" value="F:peptidoglycan binding"/>
    <property type="evidence" value="ECO:0007669"/>
    <property type="project" value="InterPro"/>
</dbReference>
<sequence length="241" mass="26257">MTNFFVSSFKYPAVSGAVRFIWSMKARCIVVVILVILHACSTSRQEVAPETSYAVASWYGPDFHGRPTSSGEIFDMYSMTCAHKVYPFGTKLKVTNTANKKTVECIINDRGPFVGGRDLDLSYAAAKEIGVIGPGTGKVLIEVNGRDVSYIRTVRVQGAGKTGLFAVQVGAFNDSVNAIRLKKALNLKYGNVYIQEAEIKGTTFYRVRVGNFEALTGAVSMAEQLGQEGYPVMVVKADLKI</sequence>
<dbReference type="EMBL" id="OUUY01000106">
    <property type="protein sequence ID" value="SPQ01501.1"/>
    <property type="molecule type" value="Genomic_DNA"/>
</dbReference>
<dbReference type="PROSITE" id="PS51724">
    <property type="entry name" value="SPOR"/>
    <property type="match status" value="1"/>
</dbReference>
<evidence type="ECO:0000313" key="7">
    <source>
        <dbReference type="EMBL" id="SPQ01501.1"/>
    </source>
</evidence>
<dbReference type="InterPro" id="IPR007730">
    <property type="entry name" value="SPOR-like_dom"/>
</dbReference>
<accession>A0A2U3QJB1</accession>
<reference evidence="8" key="1">
    <citation type="submission" date="2018-03" db="EMBL/GenBank/DDBJ databases">
        <authorList>
            <person name="Zecchin S."/>
        </authorList>
    </citation>
    <scope>NUCLEOTIDE SEQUENCE [LARGE SCALE GENOMIC DNA]</scope>
</reference>
<dbReference type="Pfam" id="PF05036">
    <property type="entry name" value="SPOR"/>
    <property type="match status" value="1"/>
</dbReference>
<dbReference type="Proteomes" id="UP000245125">
    <property type="component" value="Unassembled WGS sequence"/>
</dbReference>
<dbReference type="EC" id="4.2.2.-" evidence="4"/>
<dbReference type="CDD" id="cd22268">
    <property type="entry name" value="DPBB_RlpA-like"/>
    <property type="match status" value="1"/>
</dbReference>
<keyword evidence="1" id="KW-0732">Signal</keyword>
<evidence type="ECO:0000256" key="1">
    <source>
        <dbReference type="ARBA" id="ARBA00022729"/>
    </source>
</evidence>
<dbReference type="PANTHER" id="PTHR34183:SF1">
    <property type="entry name" value="ENDOLYTIC PEPTIDOGLYCAN TRANSGLYCOSYLASE RLPA"/>
    <property type="match status" value="1"/>
</dbReference>
<dbReference type="SUPFAM" id="SSF50685">
    <property type="entry name" value="Barwin-like endoglucanases"/>
    <property type="match status" value="1"/>
</dbReference>
<dbReference type="NCBIfam" id="TIGR00413">
    <property type="entry name" value="rlpA"/>
    <property type="match status" value="1"/>
</dbReference>
<evidence type="ECO:0000256" key="4">
    <source>
        <dbReference type="HAMAP-Rule" id="MF_02071"/>
    </source>
</evidence>
<gene>
    <name evidence="4" type="primary">rlpA</name>
    <name evidence="7" type="ORF">NBG4_580010</name>
</gene>
<dbReference type="AlphaFoldDB" id="A0A2U3QJB1"/>
<organism evidence="7 8">
    <name type="scientific">Candidatus Sulfobium mesophilum</name>
    <dbReference type="NCBI Taxonomy" id="2016548"/>
    <lineage>
        <taxon>Bacteria</taxon>
        <taxon>Pseudomonadati</taxon>
        <taxon>Nitrospirota</taxon>
        <taxon>Nitrospiria</taxon>
        <taxon>Nitrospirales</taxon>
        <taxon>Nitrospiraceae</taxon>
        <taxon>Candidatus Sulfobium</taxon>
    </lineage>
</organism>
<evidence type="ECO:0000313" key="8">
    <source>
        <dbReference type="Proteomes" id="UP000245125"/>
    </source>
</evidence>
<keyword evidence="2 4" id="KW-0456">Lyase</keyword>
<keyword evidence="7" id="KW-0449">Lipoprotein</keyword>
<evidence type="ECO:0000256" key="3">
    <source>
        <dbReference type="ARBA" id="ARBA00023316"/>
    </source>
</evidence>
<keyword evidence="8" id="KW-1185">Reference proteome</keyword>
<proteinExistence type="inferred from homology"/>
<comment type="function">
    <text evidence="4">Lytic transglycosylase with a strong preference for naked glycan strands that lack stem peptides.</text>
</comment>